<feature type="compositionally biased region" description="Basic and acidic residues" evidence="1">
    <location>
        <begin position="31"/>
        <end position="43"/>
    </location>
</feature>
<proteinExistence type="predicted"/>
<dbReference type="AlphaFoldDB" id="A0ABD2QH55"/>
<dbReference type="Proteomes" id="UP001626550">
    <property type="component" value="Unassembled WGS sequence"/>
</dbReference>
<organism evidence="2 3">
    <name type="scientific">Cichlidogyrus casuarinus</name>
    <dbReference type="NCBI Taxonomy" id="1844966"/>
    <lineage>
        <taxon>Eukaryota</taxon>
        <taxon>Metazoa</taxon>
        <taxon>Spiralia</taxon>
        <taxon>Lophotrochozoa</taxon>
        <taxon>Platyhelminthes</taxon>
        <taxon>Monogenea</taxon>
        <taxon>Monopisthocotylea</taxon>
        <taxon>Dactylogyridea</taxon>
        <taxon>Ancyrocephalidae</taxon>
        <taxon>Cichlidogyrus</taxon>
    </lineage>
</organism>
<gene>
    <name evidence="2" type="ORF">Ciccas_003637</name>
</gene>
<evidence type="ECO:0000313" key="3">
    <source>
        <dbReference type="Proteomes" id="UP001626550"/>
    </source>
</evidence>
<feature type="region of interest" description="Disordered" evidence="1">
    <location>
        <begin position="31"/>
        <end position="55"/>
    </location>
</feature>
<reference evidence="2 3" key="1">
    <citation type="submission" date="2024-11" db="EMBL/GenBank/DDBJ databases">
        <title>Adaptive evolution of stress response genes in parasites aligns with host niche diversity.</title>
        <authorList>
            <person name="Hahn C."/>
            <person name="Resl P."/>
        </authorList>
    </citation>
    <scope>NUCLEOTIDE SEQUENCE [LARGE SCALE GENOMIC DNA]</scope>
    <source>
        <strain evidence="2">EGGRZ-B1_66</strain>
        <tissue evidence="2">Body</tissue>
    </source>
</reference>
<dbReference type="EMBL" id="JBJKFK010000342">
    <property type="protein sequence ID" value="KAL3317706.1"/>
    <property type="molecule type" value="Genomic_DNA"/>
</dbReference>
<protein>
    <submittedName>
        <fullName evidence="2">Uncharacterized protein</fullName>
    </submittedName>
</protein>
<keyword evidence="3" id="KW-1185">Reference proteome</keyword>
<accession>A0ABD2QH55</accession>
<sequence length="71" mass="8369">MDEDENPIDIYDPELIETVGLNSYKRFSVQRKRDGDKAKKAGDEDQFTGLEHEHSGKVRVAERTRSWLFQW</sequence>
<evidence type="ECO:0000256" key="1">
    <source>
        <dbReference type="SAM" id="MobiDB-lite"/>
    </source>
</evidence>
<evidence type="ECO:0000313" key="2">
    <source>
        <dbReference type="EMBL" id="KAL3317706.1"/>
    </source>
</evidence>
<name>A0ABD2QH55_9PLAT</name>
<comment type="caution">
    <text evidence="2">The sequence shown here is derived from an EMBL/GenBank/DDBJ whole genome shotgun (WGS) entry which is preliminary data.</text>
</comment>